<dbReference type="Gene3D" id="3.40.50.300">
    <property type="entry name" value="P-loop containing nucleotide triphosphate hydrolases"/>
    <property type="match status" value="1"/>
</dbReference>
<dbReference type="SUPFAM" id="SSF52540">
    <property type="entry name" value="P-loop containing nucleoside triphosphate hydrolases"/>
    <property type="match status" value="1"/>
</dbReference>
<name>X1H5A0_9ZZZZ</name>
<dbReference type="InterPro" id="IPR027417">
    <property type="entry name" value="P-loop_NTPase"/>
</dbReference>
<gene>
    <name evidence="2" type="ORF">S03H2_29466</name>
</gene>
<dbReference type="AlphaFoldDB" id="X1H5A0"/>
<dbReference type="PANTHER" id="PTHR32182:SF22">
    <property type="entry name" value="ATP-DEPENDENT ENDONUCLEASE, OLD FAMILY-RELATED"/>
    <property type="match status" value="1"/>
</dbReference>
<sequence length="100" mass="11793">MILKKILLQSFRNFNKTEIEFKDNILTIVGPNDSGKSNLLQAIYYFMNPKLLLDEDVCYFSTTFTDNKIPSIIYHLDLSFLKLNYEIKPKQLEIKLEIKN</sequence>
<proteinExistence type="predicted"/>
<dbReference type="PANTHER" id="PTHR32182">
    <property type="entry name" value="DNA REPLICATION AND REPAIR PROTEIN RECF"/>
    <property type="match status" value="1"/>
</dbReference>
<comment type="caution">
    <text evidence="2">The sequence shown here is derived from an EMBL/GenBank/DDBJ whole genome shotgun (WGS) entry which is preliminary data.</text>
</comment>
<dbReference type="GO" id="GO:0006302">
    <property type="term" value="P:double-strand break repair"/>
    <property type="evidence" value="ECO:0007669"/>
    <property type="project" value="TreeGrafter"/>
</dbReference>
<dbReference type="InterPro" id="IPR041685">
    <property type="entry name" value="AAA_GajA/Old/RecF-like"/>
</dbReference>
<evidence type="ECO:0000313" key="2">
    <source>
        <dbReference type="EMBL" id="GAH49014.1"/>
    </source>
</evidence>
<dbReference type="EMBL" id="BARU01017789">
    <property type="protein sequence ID" value="GAH49014.1"/>
    <property type="molecule type" value="Genomic_DNA"/>
</dbReference>
<protein>
    <recommendedName>
        <fullName evidence="1">Endonuclease GajA/Old nuclease/RecF-like AAA domain-containing protein</fullName>
    </recommendedName>
</protein>
<dbReference type="Pfam" id="PF13175">
    <property type="entry name" value="AAA_15"/>
    <property type="match status" value="1"/>
</dbReference>
<accession>X1H5A0</accession>
<organism evidence="2">
    <name type="scientific">marine sediment metagenome</name>
    <dbReference type="NCBI Taxonomy" id="412755"/>
    <lineage>
        <taxon>unclassified sequences</taxon>
        <taxon>metagenomes</taxon>
        <taxon>ecological metagenomes</taxon>
    </lineage>
</organism>
<evidence type="ECO:0000259" key="1">
    <source>
        <dbReference type="Pfam" id="PF13175"/>
    </source>
</evidence>
<reference evidence="2" key="1">
    <citation type="journal article" date="2014" name="Front. Microbiol.">
        <title>High frequency of phylogenetically diverse reductive dehalogenase-homologous genes in deep subseafloor sedimentary metagenomes.</title>
        <authorList>
            <person name="Kawai M."/>
            <person name="Futagami T."/>
            <person name="Toyoda A."/>
            <person name="Takaki Y."/>
            <person name="Nishi S."/>
            <person name="Hori S."/>
            <person name="Arai W."/>
            <person name="Tsubouchi T."/>
            <person name="Morono Y."/>
            <person name="Uchiyama I."/>
            <person name="Ito T."/>
            <person name="Fujiyama A."/>
            <person name="Inagaki F."/>
            <person name="Takami H."/>
        </authorList>
    </citation>
    <scope>NUCLEOTIDE SEQUENCE</scope>
    <source>
        <strain evidence="2">Expedition CK06-06</strain>
    </source>
</reference>
<feature type="domain" description="Endonuclease GajA/Old nuclease/RecF-like AAA" evidence="1">
    <location>
        <begin position="1"/>
        <end position="80"/>
    </location>
</feature>
<dbReference type="GO" id="GO:0000731">
    <property type="term" value="P:DNA synthesis involved in DNA repair"/>
    <property type="evidence" value="ECO:0007669"/>
    <property type="project" value="TreeGrafter"/>
</dbReference>